<dbReference type="RefSeq" id="WP_181180205.1">
    <property type="nucleotide sequence ID" value="NZ_FAOO01000002.1"/>
</dbReference>
<dbReference type="SUPFAM" id="SSF55874">
    <property type="entry name" value="ATPase domain of HSP90 chaperone/DNA topoisomerase II/histidine kinase"/>
    <property type="match status" value="1"/>
</dbReference>
<dbReference type="InterPro" id="IPR011006">
    <property type="entry name" value="CheY-like_superfamily"/>
</dbReference>
<dbReference type="Gene3D" id="3.30.565.10">
    <property type="entry name" value="Histidine kinase-like ATPase, C-terminal domain"/>
    <property type="match status" value="1"/>
</dbReference>
<dbReference type="SMART" id="SM00387">
    <property type="entry name" value="HATPase_c"/>
    <property type="match status" value="1"/>
</dbReference>
<dbReference type="Pfam" id="PF02518">
    <property type="entry name" value="HATPase_c"/>
    <property type="match status" value="1"/>
</dbReference>
<dbReference type="SMART" id="SM00448">
    <property type="entry name" value="REC"/>
    <property type="match status" value="1"/>
</dbReference>
<feature type="domain" description="Histidine kinase" evidence="5">
    <location>
        <begin position="139"/>
        <end position="352"/>
    </location>
</feature>
<gene>
    <name evidence="7" type="ORF">JGI1_00332</name>
</gene>
<dbReference type="InterPro" id="IPR003661">
    <property type="entry name" value="HisK_dim/P_dom"/>
</dbReference>
<dbReference type="EC" id="2.7.13.3" evidence="2"/>
<evidence type="ECO:0000256" key="4">
    <source>
        <dbReference type="PROSITE-ProRule" id="PRU00169"/>
    </source>
</evidence>
<dbReference type="GO" id="GO:0000155">
    <property type="term" value="F:phosphorelay sensor kinase activity"/>
    <property type="evidence" value="ECO:0007669"/>
    <property type="project" value="InterPro"/>
</dbReference>
<dbReference type="PANTHER" id="PTHR43547">
    <property type="entry name" value="TWO-COMPONENT HISTIDINE KINASE"/>
    <property type="match status" value="1"/>
</dbReference>
<comment type="catalytic activity">
    <reaction evidence="1">
        <text>ATP + protein L-histidine = ADP + protein N-phospho-L-histidine.</text>
        <dbReference type="EC" id="2.7.13.3"/>
    </reaction>
</comment>
<dbReference type="InterPro" id="IPR003594">
    <property type="entry name" value="HATPase_dom"/>
</dbReference>
<keyword evidence="7" id="KW-0808">Transferase</keyword>
<dbReference type="Pfam" id="PF00072">
    <property type="entry name" value="Response_reg"/>
    <property type="match status" value="1"/>
</dbReference>
<evidence type="ECO:0000313" key="7">
    <source>
        <dbReference type="EMBL" id="CUU01769.1"/>
    </source>
</evidence>
<dbReference type="PROSITE" id="PS50110">
    <property type="entry name" value="RESPONSE_REGULATORY"/>
    <property type="match status" value="1"/>
</dbReference>
<evidence type="ECO:0000256" key="3">
    <source>
        <dbReference type="ARBA" id="ARBA00022553"/>
    </source>
</evidence>
<name>A0A0S4MST1_9BACT</name>
<keyword evidence="3 4" id="KW-0597">Phosphoprotein</keyword>
<feature type="modified residue" description="4-aspartylphosphate" evidence="4">
    <location>
        <position position="53"/>
    </location>
</feature>
<keyword evidence="8" id="KW-1185">Reference proteome</keyword>
<evidence type="ECO:0000256" key="2">
    <source>
        <dbReference type="ARBA" id="ARBA00012438"/>
    </source>
</evidence>
<accession>A0A0S4MST1</accession>
<evidence type="ECO:0000259" key="6">
    <source>
        <dbReference type="PROSITE" id="PS50110"/>
    </source>
</evidence>
<dbReference type="SUPFAM" id="SSF47384">
    <property type="entry name" value="Homodimeric domain of signal transducing histidine kinase"/>
    <property type="match status" value="1"/>
</dbReference>
<dbReference type="SUPFAM" id="SSF52172">
    <property type="entry name" value="CheY-like"/>
    <property type="match status" value="1"/>
</dbReference>
<feature type="domain" description="Response regulatory" evidence="6">
    <location>
        <begin position="4"/>
        <end position="120"/>
    </location>
</feature>
<dbReference type="PROSITE" id="PS50109">
    <property type="entry name" value="HIS_KIN"/>
    <property type="match status" value="1"/>
</dbReference>
<organism evidence="7 8">
    <name type="scientific">Candidatus Thermokryptus mobilis</name>
    <dbReference type="NCBI Taxonomy" id="1643428"/>
    <lineage>
        <taxon>Bacteria</taxon>
        <taxon>Pseudomonadati</taxon>
        <taxon>Candidatus Kryptoniota</taxon>
        <taxon>Candidatus Thermokryptus</taxon>
    </lineage>
</organism>
<dbReference type="AlphaFoldDB" id="A0A0S4MST1"/>
<proteinExistence type="predicted"/>
<dbReference type="Pfam" id="PF00512">
    <property type="entry name" value="HisKA"/>
    <property type="match status" value="1"/>
</dbReference>
<dbReference type="InterPro" id="IPR001789">
    <property type="entry name" value="Sig_transdc_resp-reg_receiver"/>
</dbReference>
<dbReference type="Proteomes" id="UP000320623">
    <property type="component" value="Unassembled WGS sequence"/>
</dbReference>
<dbReference type="InterPro" id="IPR005467">
    <property type="entry name" value="His_kinase_dom"/>
</dbReference>
<protein>
    <recommendedName>
        <fullName evidence="2">histidine kinase</fullName>
        <ecNumber evidence="2">2.7.13.3</ecNumber>
    </recommendedName>
</protein>
<dbReference type="InterPro" id="IPR036097">
    <property type="entry name" value="HisK_dim/P_sf"/>
</dbReference>
<evidence type="ECO:0000259" key="5">
    <source>
        <dbReference type="PROSITE" id="PS50109"/>
    </source>
</evidence>
<evidence type="ECO:0000256" key="1">
    <source>
        <dbReference type="ARBA" id="ARBA00000085"/>
    </source>
</evidence>
<dbReference type="Gene3D" id="3.40.50.2300">
    <property type="match status" value="1"/>
</dbReference>
<dbReference type="STRING" id="1643428.GCA_001442855_00319"/>
<reference evidence="8" key="1">
    <citation type="submission" date="2015-11" db="EMBL/GenBank/DDBJ databases">
        <authorList>
            <person name="Varghese N."/>
        </authorList>
    </citation>
    <scope>NUCLEOTIDE SEQUENCE [LARGE SCALE GENOMIC DNA]</scope>
</reference>
<sequence>MPDKILIAEDEPTTRLIFSTFLQDEGYEVVSAENGAECVELAKSSKPDVILLDLQMPVMDGYEAMRILKSNVETRDIPVIILSANSDPYSVRTVFELGATEFLPKPVNIEELLIRVGTVLKIKKANDEIKKLRSEFTYLLVQDLKNTISVIKATFELALKDKFGELTEDQKLILDIAESAINNHIKLLDEYLELSRLELNIDKIIRENANIAHLIQGVINRFKNDQKYKDLTINFSSDLDVNLEVDIKKVSRVFELLFDAIFNTGGRDVEISLKDDETSCIIKVWDKNTKIEIEEAEYIFDRYKQALKQKIPRYKDLGLMICRIIIEAHNGKIWAEPFEGGTAFLIQIPKGFKF</sequence>
<evidence type="ECO:0000313" key="8">
    <source>
        <dbReference type="Proteomes" id="UP000320623"/>
    </source>
</evidence>
<dbReference type="Gene3D" id="1.10.287.130">
    <property type="match status" value="1"/>
</dbReference>
<dbReference type="InterPro" id="IPR036890">
    <property type="entry name" value="HATPase_C_sf"/>
</dbReference>
<dbReference type="EMBL" id="FAOO01000002">
    <property type="protein sequence ID" value="CUU01769.1"/>
    <property type="molecule type" value="Genomic_DNA"/>
</dbReference>
<dbReference type="SMART" id="SM00388">
    <property type="entry name" value="HisKA"/>
    <property type="match status" value="1"/>
</dbReference>
<keyword evidence="7" id="KW-0418">Kinase</keyword>
<dbReference type="PANTHER" id="PTHR43547:SF2">
    <property type="entry name" value="HYBRID SIGNAL TRANSDUCTION HISTIDINE KINASE C"/>
    <property type="match status" value="1"/>
</dbReference>